<proteinExistence type="predicted"/>
<accession>A0A4C2EPS7</accession>
<dbReference type="OrthoDB" id="275432at2157"/>
<reference evidence="2 3" key="1">
    <citation type="submission" date="2019-02" db="EMBL/GenBank/DDBJ databases">
        <title>Haloarcula mannanilyticum sp. nov., a mannan degrading haloarchaeon isolated from commercial salt.</title>
        <authorList>
            <person name="Enomoto S."/>
            <person name="Shimane Y."/>
            <person name="Kamekura M."/>
            <person name="Ito T."/>
            <person name="Moriya O."/>
            <person name="Ihara K."/>
            <person name="Takahashi-Ando N."/>
            <person name="Fukushima Y."/>
            <person name="Yoshida Y."/>
            <person name="Usama R."/>
            <person name="Takai K."/>
            <person name="Minegishi H."/>
        </authorList>
    </citation>
    <scope>NUCLEOTIDE SEQUENCE [LARGE SCALE GENOMIC DNA]</scope>
    <source>
        <strain evidence="2 3">MD130-1</strain>
    </source>
</reference>
<feature type="coiled-coil region" evidence="1">
    <location>
        <begin position="102"/>
        <end position="136"/>
    </location>
</feature>
<evidence type="ECO:0000313" key="3">
    <source>
        <dbReference type="Proteomes" id="UP000304382"/>
    </source>
</evidence>
<name>A0A4C2EPS7_9EURY</name>
<evidence type="ECO:0000313" key="2">
    <source>
        <dbReference type="EMBL" id="GCF16272.1"/>
    </source>
</evidence>
<dbReference type="RefSeq" id="WP_137685635.1">
    <property type="nucleotide sequence ID" value="NZ_BIXZ01000027.1"/>
</dbReference>
<dbReference type="AlphaFoldDB" id="A0A4C2EPS7"/>
<comment type="caution">
    <text evidence="2">The sequence shown here is derived from an EMBL/GenBank/DDBJ whole genome shotgun (WGS) entry which is preliminary data.</text>
</comment>
<keyword evidence="1" id="KW-0175">Coiled coil</keyword>
<keyword evidence="3" id="KW-1185">Reference proteome</keyword>
<dbReference type="Proteomes" id="UP000304382">
    <property type="component" value="Unassembled WGS sequence"/>
</dbReference>
<organism evidence="2 3">
    <name type="scientific">Haloarcula mannanilytica</name>
    <dbReference type="NCBI Taxonomy" id="2509225"/>
    <lineage>
        <taxon>Archaea</taxon>
        <taxon>Methanobacteriati</taxon>
        <taxon>Methanobacteriota</taxon>
        <taxon>Stenosarchaea group</taxon>
        <taxon>Halobacteria</taxon>
        <taxon>Halobacteriales</taxon>
        <taxon>Haloarculaceae</taxon>
        <taxon>Haloarcula</taxon>
    </lineage>
</organism>
<dbReference type="EMBL" id="BIXZ01000027">
    <property type="protein sequence ID" value="GCF16272.1"/>
    <property type="molecule type" value="Genomic_DNA"/>
</dbReference>
<evidence type="ECO:0000256" key="1">
    <source>
        <dbReference type="SAM" id="Coils"/>
    </source>
</evidence>
<sequence length="136" mass="16054">MTEPLRDKDLVVLQAIQEGCDDVQKITEATTLENHEVNYCFTKLQDLDLIQVEKQDGYTTRIINGQKHTFKTPKQAELTQKATEHLEQSNQQDLEEYENLTHRELVEKVHRLEKQVEDLEGTIQKFRKQVRQHLLK</sequence>
<protein>
    <submittedName>
        <fullName evidence="2">Uncharacterized protein</fullName>
    </submittedName>
</protein>
<gene>
    <name evidence="2" type="ORF">Harman_42070</name>
</gene>